<protein>
    <submittedName>
        <fullName evidence="4">Starvation-inducible DNA-binding protein</fullName>
    </submittedName>
</protein>
<evidence type="ECO:0000259" key="3">
    <source>
        <dbReference type="Pfam" id="PF00210"/>
    </source>
</evidence>
<dbReference type="AlphaFoldDB" id="A0A1G6GJX7"/>
<dbReference type="PIRSF" id="PIRSF005900">
    <property type="entry name" value="Dps"/>
    <property type="match status" value="1"/>
</dbReference>
<dbReference type="GO" id="GO:0016722">
    <property type="term" value="F:oxidoreductase activity, acting on metal ions"/>
    <property type="evidence" value="ECO:0007669"/>
    <property type="project" value="InterPro"/>
</dbReference>
<comment type="similarity">
    <text evidence="1 2">Belongs to the Dps family.</text>
</comment>
<dbReference type="PANTHER" id="PTHR42932">
    <property type="entry name" value="GENERAL STRESS PROTEIN 20U"/>
    <property type="match status" value="1"/>
</dbReference>
<keyword evidence="5" id="KW-1185">Reference proteome</keyword>
<keyword evidence="4" id="KW-0238">DNA-binding</keyword>
<reference evidence="5" key="1">
    <citation type="submission" date="2016-09" db="EMBL/GenBank/DDBJ databases">
        <authorList>
            <person name="Varghese N."/>
            <person name="Submissions S."/>
        </authorList>
    </citation>
    <scope>NUCLEOTIDE SEQUENCE [LARGE SCALE GENOMIC DNA]</scope>
    <source>
        <strain evidence="5">25nlg</strain>
    </source>
</reference>
<evidence type="ECO:0000313" key="5">
    <source>
        <dbReference type="Proteomes" id="UP000242662"/>
    </source>
</evidence>
<sequence length="152" mass="17562">MAQEKIQLALNTQIANWHTLYVKLHNYHWYVKGPHFFTLHEKFEELYNEAAATIDELAERLLTIQGFPVATIKEYMQLTTLKEGDKTMCAHDMVRDLISDYDQIASELQDGITICDSLDDPGTEDLFISLKGTIEKHTWMLRAFVKDTHASQ</sequence>
<dbReference type="InterPro" id="IPR009078">
    <property type="entry name" value="Ferritin-like_SF"/>
</dbReference>
<dbReference type="OrthoDB" id="9797023at2"/>
<feature type="domain" description="Ferritin/DPS" evidence="3">
    <location>
        <begin position="9"/>
        <end position="148"/>
    </location>
</feature>
<evidence type="ECO:0000256" key="2">
    <source>
        <dbReference type="RuleBase" id="RU003875"/>
    </source>
</evidence>
<dbReference type="PRINTS" id="PR01346">
    <property type="entry name" value="HELNAPAPROT"/>
</dbReference>
<dbReference type="Gene3D" id="1.20.1260.10">
    <property type="match status" value="1"/>
</dbReference>
<proteinExistence type="inferred from homology"/>
<dbReference type="InterPro" id="IPR023188">
    <property type="entry name" value="DPS_DNA-bd_CS"/>
</dbReference>
<name>A0A1G6GJX7_9BACI</name>
<dbReference type="EMBL" id="FMYM01000001">
    <property type="protein sequence ID" value="SDB82045.1"/>
    <property type="molecule type" value="Genomic_DNA"/>
</dbReference>
<dbReference type="InterPro" id="IPR012347">
    <property type="entry name" value="Ferritin-like"/>
</dbReference>
<dbReference type="PANTHER" id="PTHR42932:SF1">
    <property type="entry name" value="GENERAL STRESS PROTEIN 20U"/>
    <property type="match status" value="1"/>
</dbReference>
<dbReference type="SUPFAM" id="SSF47240">
    <property type="entry name" value="Ferritin-like"/>
    <property type="match status" value="1"/>
</dbReference>
<dbReference type="GO" id="GO:0008199">
    <property type="term" value="F:ferric iron binding"/>
    <property type="evidence" value="ECO:0007669"/>
    <property type="project" value="InterPro"/>
</dbReference>
<dbReference type="CDD" id="cd01043">
    <property type="entry name" value="DPS"/>
    <property type="match status" value="1"/>
</dbReference>
<accession>A0A1G6GJX7</accession>
<dbReference type="STRING" id="1464122.SAMN05421737_101137"/>
<dbReference type="InterPro" id="IPR008331">
    <property type="entry name" value="Ferritin_DPS_dom"/>
</dbReference>
<gene>
    <name evidence="4" type="ORF">SAMN05421737_101137</name>
</gene>
<dbReference type="Proteomes" id="UP000242662">
    <property type="component" value="Unassembled WGS sequence"/>
</dbReference>
<organism evidence="4 5">
    <name type="scientific">Shouchella lonarensis</name>
    <dbReference type="NCBI Taxonomy" id="1464122"/>
    <lineage>
        <taxon>Bacteria</taxon>
        <taxon>Bacillati</taxon>
        <taxon>Bacillota</taxon>
        <taxon>Bacilli</taxon>
        <taxon>Bacillales</taxon>
        <taxon>Bacillaceae</taxon>
        <taxon>Shouchella</taxon>
    </lineage>
</organism>
<dbReference type="InterPro" id="IPR002177">
    <property type="entry name" value="DPS_DNA-bd"/>
</dbReference>
<dbReference type="GO" id="GO:0003677">
    <property type="term" value="F:DNA binding"/>
    <property type="evidence" value="ECO:0007669"/>
    <property type="project" value="UniProtKB-KW"/>
</dbReference>
<evidence type="ECO:0000256" key="1">
    <source>
        <dbReference type="ARBA" id="ARBA00009497"/>
    </source>
</evidence>
<evidence type="ECO:0000313" key="4">
    <source>
        <dbReference type="EMBL" id="SDB82045.1"/>
    </source>
</evidence>
<dbReference type="RefSeq" id="WP_090774381.1">
    <property type="nucleotide sequence ID" value="NZ_FMYM01000001.1"/>
</dbReference>
<dbReference type="Pfam" id="PF00210">
    <property type="entry name" value="Ferritin"/>
    <property type="match status" value="1"/>
</dbReference>
<dbReference type="PROSITE" id="PS00818">
    <property type="entry name" value="DPS_1"/>
    <property type="match status" value="1"/>
</dbReference>